<evidence type="ECO:0000256" key="2">
    <source>
        <dbReference type="SAM" id="Phobius"/>
    </source>
</evidence>
<evidence type="ECO:0000313" key="4">
    <source>
        <dbReference type="Proteomes" id="UP000663181"/>
    </source>
</evidence>
<keyword evidence="4" id="KW-1185">Reference proteome</keyword>
<sequence>MSKIRLWHAYVGLFSAPTILFFAFTGALQLFDLHEQHGNYQPPALIEKLGRMHKDQVFALDHHEHQSQAPTSEGKAATPPPDDDDAVSLPTQALKWFFLLVALNLVASTLLGVWIGLSHVRRKRTAWTLLVAGTLIPLGLAWL</sequence>
<name>A0ABX7H041_9GAMM</name>
<keyword evidence="2" id="KW-1133">Transmembrane helix</keyword>
<accession>A0ABX7H041</accession>
<feature type="transmembrane region" description="Helical" evidence="2">
    <location>
        <begin position="96"/>
        <end position="117"/>
    </location>
</feature>
<dbReference type="Proteomes" id="UP000663181">
    <property type="component" value="Chromosome"/>
</dbReference>
<feature type="region of interest" description="Disordered" evidence="1">
    <location>
        <begin position="63"/>
        <end position="84"/>
    </location>
</feature>
<organism evidence="3 4">
    <name type="scientific">Dyella caseinilytica</name>
    <dbReference type="NCBI Taxonomy" id="1849581"/>
    <lineage>
        <taxon>Bacteria</taxon>
        <taxon>Pseudomonadati</taxon>
        <taxon>Pseudomonadota</taxon>
        <taxon>Gammaproteobacteria</taxon>
        <taxon>Lysobacterales</taxon>
        <taxon>Rhodanobacteraceae</taxon>
        <taxon>Dyella</taxon>
    </lineage>
</organism>
<dbReference type="RefSeq" id="WP_188799214.1">
    <property type="nucleotide sequence ID" value="NZ_BMIZ01000001.1"/>
</dbReference>
<evidence type="ECO:0000256" key="1">
    <source>
        <dbReference type="SAM" id="MobiDB-lite"/>
    </source>
</evidence>
<reference evidence="3 4" key="1">
    <citation type="submission" date="2020-10" db="EMBL/GenBank/DDBJ databases">
        <title>Phylogeny of dyella-like bacteria.</title>
        <authorList>
            <person name="Fu J."/>
        </authorList>
    </citation>
    <scope>NUCLEOTIDE SEQUENCE [LARGE SCALE GENOMIC DNA]</scope>
    <source>
        <strain evidence="3 4">DHOB09</strain>
    </source>
</reference>
<proteinExistence type="predicted"/>
<keyword evidence="2" id="KW-0812">Transmembrane</keyword>
<protein>
    <submittedName>
        <fullName evidence="3">PepSY domain-containing protein</fullName>
    </submittedName>
</protein>
<evidence type="ECO:0000313" key="3">
    <source>
        <dbReference type="EMBL" id="QRN55648.1"/>
    </source>
</evidence>
<dbReference type="EMBL" id="CP064030">
    <property type="protein sequence ID" value="QRN55648.1"/>
    <property type="molecule type" value="Genomic_DNA"/>
</dbReference>
<keyword evidence="2" id="KW-0472">Membrane</keyword>
<feature type="transmembrane region" description="Helical" evidence="2">
    <location>
        <begin position="124"/>
        <end position="142"/>
    </location>
</feature>
<feature type="transmembrane region" description="Helical" evidence="2">
    <location>
        <begin position="7"/>
        <end position="31"/>
    </location>
</feature>
<gene>
    <name evidence="3" type="ORF">ISN74_10160</name>
</gene>